<evidence type="ECO:0000256" key="5">
    <source>
        <dbReference type="ARBA" id="ARBA00023136"/>
    </source>
</evidence>
<keyword evidence="5 7" id="KW-0472">Membrane</keyword>
<keyword evidence="4 7" id="KW-1133">Transmembrane helix</keyword>
<organism evidence="8 9">
    <name type="scientific">Blattamonas nauphoetae</name>
    <dbReference type="NCBI Taxonomy" id="2049346"/>
    <lineage>
        <taxon>Eukaryota</taxon>
        <taxon>Metamonada</taxon>
        <taxon>Preaxostyla</taxon>
        <taxon>Oxymonadida</taxon>
        <taxon>Blattamonas</taxon>
    </lineage>
</organism>
<evidence type="ECO:0000256" key="4">
    <source>
        <dbReference type="ARBA" id="ARBA00022989"/>
    </source>
</evidence>
<accession>A0ABQ9YK30</accession>
<gene>
    <name evidence="8" type="ORF">BLNAU_1091</name>
</gene>
<dbReference type="Proteomes" id="UP001281761">
    <property type="component" value="Unassembled WGS sequence"/>
</dbReference>
<sequence length="383" mass="43982">MTNPPESLPAYQKEEEPLPPGPPPIPEAYNPPVESYPAVSAAAEAFPSDMPYLPPDNTVELSVEAAALLVIAAALAEDRPVQEMDVDDSNAKNGKEATQRPRTKKTKNNVKPKIKGGCLQIQEDVTFIPQKHCCGCCARNYHPCSIIWTITFWTWLITILVAFFLFKESLVLVFFVYIGFIYIVNLCLAFKGPDFDMLRFLKYNDDVATHVDRLNNATPQLTFWVECYHYETRTVSDGRGGTDTVTSRVTSFEAECPFRFKSWENSHGDLLEVASKPQLIRVMFMKQYCFGNDETRASYDKQKQEFHDLHRNRDTYMDVGEKFIVPGLYRDELFVKKDGRKPCCFHPCWYGLSAVFTYSTFFRYWMNAKAPQAYFEVIKKLYV</sequence>
<keyword evidence="9" id="KW-1185">Reference proteome</keyword>
<evidence type="ECO:0000313" key="9">
    <source>
        <dbReference type="Proteomes" id="UP001281761"/>
    </source>
</evidence>
<dbReference type="EMBL" id="JARBJD010000004">
    <property type="protein sequence ID" value="KAK2964010.1"/>
    <property type="molecule type" value="Genomic_DNA"/>
</dbReference>
<dbReference type="PANTHER" id="PTHR31893">
    <property type="entry name" value="TRANSMEMBRANE PROTEIN 151 HOMOLOG"/>
    <property type="match status" value="1"/>
</dbReference>
<evidence type="ECO:0000256" key="2">
    <source>
        <dbReference type="ARBA" id="ARBA00009583"/>
    </source>
</evidence>
<evidence type="ECO:0000256" key="3">
    <source>
        <dbReference type="ARBA" id="ARBA00022692"/>
    </source>
</evidence>
<comment type="caution">
    <text evidence="8">The sequence shown here is derived from an EMBL/GenBank/DDBJ whole genome shotgun (WGS) entry which is preliminary data.</text>
</comment>
<feature type="region of interest" description="Disordered" evidence="6">
    <location>
        <begin position="82"/>
        <end position="109"/>
    </location>
</feature>
<keyword evidence="3 7" id="KW-0812">Transmembrane</keyword>
<feature type="transmembrane region" description="Helical" evidence="7">
    <location>
        <begin position="172"/>
        <end position="190"/>
    </location>
</feature>
<feature type="compositionally biased region" description="Basic and acidic residues" evidence="6">
    <location>
        <begin position="89"/>
        <end position="99"/>
    </location>
</feature>
<evidence type="ECO:0000313" key="8">
    <source>
        <dbReference type="EMBL" id="KAK2964010.1"/>
    </source>
</evidence>
<evidence type="ECO:0000256" key="7">
    <source>
        <dbReference type="SAM" id="Phobius"/>
    </source>
</evidence>
<dbReference type="PANTHER" id="PTHR31893:SF5">
    <property type="entry name" value="TRANSMEMBRANE PROTEIN 151 HOMOLOG"/>
    <property type="match status" value="1"/>
</dbReference>
<comment type="similarity">
    <text evidence="2">Belongs to the TMEM151 family.</text>
</comment>
<comment type="subcellular location">
    <subcellularLocation>
        <location evidence="1">Membrane</location>
        <topology evidence="1">Multi-pass membrane protein</topology>
    </subcellularLocation>
</comment>
<protein>
    <submittedName>
        <fullName evidence="8">Uncharacterized protein</fullName>
    </submittedName>
</protein>
<name>A0ABQ9YK30_9EUKA</name>
<feature type="transmembrane region" description="Helical" evidence="7">
    <location>
        <begin position="146"/>
        <end position="166"/>
    </location>
</feature>
<reference evidence="8 9" key="1">
    <citation type="journal article" date="2022" name="bioRxiv">
        <title>Genomics of Preaxostyla Flagellates Illuminates Evolutionary Transitions and the Path Towards Mitochondrial Loss.</title>
        <authorList>
            <person name="Novak L.V.F."/>
            <person name="Treitli S.C."/>
            <person name="Pyrih J."/>
            <person name="Halakuc P."/>
            <person name="Pipaliya S.V."/>
            <person name="Vacek V."/>
            <person name="Brzon O."/>
            <person name="Soukal P."/>
            <person name="Eme L."/>
            <person name="Dacks J.B."/>
            <person name="Karnkowska A."/>
            <person name="Elias M."/>
            <person name="Hampl V."/>
        </authorList>
    </citation>
    <scope>NUCLEOTIDE SEQUENCE [LARGE SCALE GENOMIC DNA]</scope>
    <source>
        <strain evidence="8">NAU3</strain>
        <tissue evidence="8">Gut</tissue>
    </source>
</reference>
<feature type="region of interest" description="Disordered" evidence="6">
    <location>
        <begin position="1"/>
        <end position="33"/>
    </location>
</feature>
<evidence type="ECO:0000256" key="6">
    <source>
        <dbReference type="SAM" id="MobiDB-lite"/>
    </source>
</evidence>
<dbReference type="InterPro" id="IPR026767">
    <property type="entry name" value="Tmem151"/>
</dbReference>
<proteinExistence type="inferred from homology"/>
<evidence type="ECO:0000256" key="1">
    <source>
        <dbReference type="ARBA" id="ARBA00004141"/>
    </source>
</evidence>
<dbReference type="Pfam" id="PF14857">
    <property type="entry name" value="TMEM151"/>
    <property type="match status" value="1"/>
</dbReference>